<organism evidence="1 2">
    <name type="scientific">Paraburkholderia steynii</name>
    <dbReference type="NCBI Taxonomy" id="1245441"/>
    <lineage>
        <taxon>Bacteria</taxon>
        <taxon>Pseudomonadati</taxon>
        <taxon>Pseudomonadota</taxon>
        <taxon>Betaproteobacteria</taxon>
        <taxon>Burkholderiales</taxon>
        <taxon>Burkholderiaceae</taxon>
        <taxon>Paraburkholderia</taxon>
    </lineage>
</organism>
<dbReference type="Proteomes" id="UP000294200">
    <property type="component" value="Unassembled WGS sequence"/>
</dbReference>
<protein>
    <submittedName>
        <fullName evidence="1">Uncharacterized protein</fullName>
    </submittedName>
</protein>
<keyword evidence="2" id="KW-1185">Reference proteome</keyword>
<sequence length="171" mass="17604">MTPTVGWSIRDATTGAQIQPAAVAPGQYQADVGGGDTFDVVFNASSSGGIGSVSTSGNLDAVQCGTITYRIGGKPPRAVPIYNNDGPKQTRPIDNFSYTANSNNVATTGFELYAFNASLSTPGYDLQLCSKRIGTLGGYIVLHGTATAWGDATKSASATLTITLQPHVEGP</sequence>
<proteinExistence type="predicted"/>
<dbReference type="AlphaFoldDB" id="A0A4V2NGA3"/>
<gene>
    <name evidence="1" type="ORF">BZM27_42865</name>
</gene>
<accession>A0A4V2NGA3</accession>
<name>A0A4V2NGA3_9BURK</name>
<evidence type="ECO:0000313" key="1">
    <source>
        <dbReference type="EMBL" id="TCG04168.1"/>
    </source>
</evidence>
<comment type="caution">
    <text evidence="1">The sequence shown here is derived from an EMBL/GenBank/DDBJ whole genome shotgun (WGS) entry which is preliminary data.</text>
</comment>
<reference evidence="1 2" key="1">
    <citation type="submission" date="2017-02" db="EMBL/GenBank/DDBJ databases">
        <title>Paraburkholderia sophoroidis sp. nov. and Paraburkholderia steynii sp. nov. rhizobial symbionts of the fynbos legume Hypocalyptus sophoroides.</title>
        <authorList>
            <person name="Steenkamp E.T."/>
            <person name="Beukes C.W."/>
            <person name="Van Zyl E."/>
            <person name="Avontuur J."/>
            <person name="Chan W.Y."/>
            <person name="Hassen A."/>
            <person name="Palmer M."/>
            <person name="Mthombeni L."/>
            <person name="Phalane F."/>
            <person name="Sereme K."/>
            <person name="Venter S.N."/>
        </authorList>
    </citation>
    <scope>NUCLEOTIDE SEQUENCE [LARGE SCALE GENOMIC DNA]</scope>
    <source>
        <strain evidence="1 2">HC1.1ba</strain>
    </source>
</reference>
<dbReference type="EMBL" id="MWML01000282">
    <property type="protein sequence ID" value="TCG04168.1"/>
    <property type="molecule type" value="Genomic_DNA"/>
</dbReference>
<evidence type="ECO:0000313" key="2">
    <source>
        <dbReference type="Proteomes" id="UP000294200"/>
    </source>
</evidence>